<dbReference type="eggNOG" id="COG4849">
    <property type="taxonomic scope" value="Bacteria"/>
</dbReference>
<reference evidence="1 2" key="1">
    <citation type="journal article" date="2010" name="PLoS ONE">
        <title>Genome erosion in a nitrogen-fixing vertically transmitted endosymbiotic multicellular cyanobacterium.</title>
        <authorList>
            <person name="Ran L."/>
            <person name="Larsson J."/>
            <person name="Vigil-Stenman T."/>
            <person name="Nylander J.A."/>
            <person name="Ininbergs K."/>
            <person name="Zheng W.W."/>
            <person name="Lapidus A."/>
            <person name="Lowry S."/>
            <person name="Haselkorn R."/>
            <person name="Bergman B."/>
        </authorList>
    </citation>
    <scope>NUCLEOTIDE SEQUENCE [LARGE SCALE GENOMIC DNA]</scope>
    <source>
        <strain evidence="1 2">0708</strain>
    </source>
</reference>
<evidence type="ECO:0000313" key="2">
    <source>
        <dbReference type="Proteomes" id="UP000001511"/>
    </source>
</evidence>
<keyword evidence="2" id="KW-1185">Reference proteome</keyword>
<proteinExistence type="predicted"/>
<dbReference type="AlphaFoldDB" id="D7DYV1"/>
<dbReference type="EMBL" id="CP002059">
    <property type="protein sequence ID" value="ADI64430.1"/>
    <property type="molecule type" value="Genomic_DNA"/>
</dbReference>
<organism evidence="1 2">
    <name type="scientific">Nostoc azollae (strain 0708)</name>
    <name type="common">Anabaena azollae (strain 0708)</name>
    <dbReference type="NCBI Taxonomy" id="551115"/>
    <lineage>
        <taxon>Bacteria</taxon>
        <taxon>Bacillati</taxon>
        <taxon>Cyanobacteriota</taxon>
        <taxon>Cyanophyceae</taxon>
        <taxon>Nostocales</taxon>
        <taxon>Nostocaceae</taxon>
        <taxon>Trichormus</taxon>
    </lineage>
</organism>
<gene>
    <name evidence="1" type="ordered locus">Aazo_2532</name>
</gene>
<dbReference type="KEGG" id="naz:Aazo_2532"/>
<dbReference type="RefSeq" id="WP_013191447.1">
    <property type="nucleotide sequence ID" value="NC_014248.1"/>
</dbReference>
<protein>
    <submittedName>
        <fullName evidence="1">Uncharacterized protein</fullName>
    </submittedName>
</protein>
<dbReference type="HOGENOM" id="CLU_2260843_0_0_3"/>
<accession>D7DYV1</accession>
<evidence type="ECO:0000313" key="1">
    <source>
        <dbReference type="EMBL" id="ADI64430.1"/>
    </source>
</evidence>
<sequence>MLKSPNEEDKQRVYDQVIDEITEARFEVDEAAIIFIGKNFQNKLKSETLNAVKEIIELIVSFQDKYIPQFVPKNLEEQEGDEAFDKIVKRFESWQYGLTNFYR</sequence>
<dbReference type="OrthoDB" id="453240at2"/>
<name>D7DYV1_NOSA0</name>
<dbReference type="Proteomes" id="UP000001511">
    <property type="component" value="Chromosome"/>
</dbReference>